<comment type="caution">
    <text evidence="4">The sequence shown here is derived from an EMBL/GenBank/DDBJ whole genome shotgun (WGS) entry which is preliminary data.</text>
</comment>
<dbReference type="SUPFAM" id="SSF52172">
    <property type="entry name" value="CheY-like"/>
    <property type="match status" value="1"/>
</dbReference>
<evidence type="ECO:0000313" key="4">
    <source>
        <dbReference type="EMBL" id="RFM33976.1"/>
    </source>
</evidence>
<dbReference type="InterPro" id="IPR007492">
    <property type="entry name" value="LytTR_DNA-bd_dom"/>
</dbReference>
<evidence type="ECO:0000313" key="5">
    <source>
        <dbReference type="Proteomes" id="UP000261174"/>
    </source>
</evidence>
<reference evidence="4 5" key="1">
    <citation type="submission" date="2018-08" db="EMBL/GenBank/DDBJ databases">
        <title>Chitinophaga sp. K20C18050901, a novel bacterium isolated from forest soil.</title>
        <authorList>
            <person name="Wang C."/>
        </authorList>
    </citation>
    <scope>NUCLEOTIDE SEQUENCE [LARGE SCALE GENOMIC DNA]</scope>
    <source>
        <strain evidence="4 5">K20C18050901</strain>
    </source>
</reference>
<name>A0A3E1P1C7_9BACT</name>
<keyword evidence="4" id="KW-0238">DNA-binding</keyword>
<keyword evidence="5" id="KW-1185">Reference proteome</keyword>
<dbReference type="Pfam" id="PF04397">
    <property type="entry name" value="LytTR"/>
    <property type="match status" value="1"/>
</dbReference>
<dbReference type="PANTHER" id="PTHR37299">
    <property type="entry name" value="TRANSCRIPTIONAL REGULATOR-RELATED"/>
    <property type="match status" value="1"/>
</dbReference>
<dbReference type="SMART" id="SM00448">
    <property type="entry name" value="REC"/>
    <property type="match status" value="1"/>
</dbReference>
<dbReference type="EMBL" id="QTJV01000006">
    <property type="protein sequence ID" value="RFM33976.1"/>
    <property type="molecule type" value="Genomic_DNA"/>
</dbReference>
<dbReference type="Gene3D" id="2.40.50.1020">
    <property type="entry name" value="LytTr DNA-binding domain"/>
    <property type="match status" value="1"/>
</dbReference>
<dbReference type="GO" id="GO:0003677">
    <property type="term" value="F:DNA binding"/>
    <property type="evidence" value="ECO:0007669"/>
    <property type="project" value="UniProtKB-KW"/>
</dbReference>
<protein>
    <submittedName>
        <fullName evidence="4">DNA-binding response regulator</fullName>
    </submittedName>
</protein>
<dbReference type="Proteomes" id="UP000261174">
    <property type="component" value="Unassembled WGS sequence"/>
</dbReference>
<gene>
    <name evidence="4" type="ORF">DXN04_18685</name>
</gene>
<feature type="modified residue" description="4-aspartylphosphate" evidence="1">
    <location>
        <position position="55"/>
    </location>
</feature>
<sequence>MVLRCIAVDDEPLALDLLEDNIKQVPYLELVAKCADAFEAIKVLEEKTVDLIFLDIQMPGLTGLQFIQSLQHKPMIILITAYEKYALQGFDLEVTDYLVKPVALPRFIKACNKAKELFQLKQQPAIPAAAATPSPDFFFVNADYSLLKINIADIIWIEALKDYIRIHMTGTTKPVVTRMPLKQVEEQLNPAKFIRIHKSYIIAVAHITAIRKNSVFIGTMELPVGDNYRESVAALTGTK</sequence>
<dbReference type="Gene3D" id="3.40.50.2300">
    <property type="match status" value="1"/>
</dbReference>
<evidence type="ECO:0000259" key="3">
    <source>
        <dbReference type="PROSITE" id="PS50930"/>
    </source>
</evidence>
<dbReference type="PANTHER" id="PTHR37299:SF1">
    <property type="entry name" value="STAGE 0 SPORULATION PROTEIN A HOMOLOG"/>
    <property type="match status" value="1"/>
</dbReference>
<dbReference type="GO" id="GO:0000156">
    <property type="term" value="F:phosphorelay response regulator activity"/>
    <property type="evidence" value="ECO:0007669"/>
    <property type="project" value="InterPro"/>
</dbReference>
<dbReference type="SMART" id="SM00850">
    <property type="entry name" value="LytTR"/>
    <property type="match status" value="1"/>
</dbReference>
<dbReference type="PROSITE" id="PS50110">
    <property type="entry name" value="RESPONSE_REGULATORY"/>
    <property type="match status" value="1"/>
</dbReference>
<dbReference type="RefSeq" id="WP_116854894.1">
    <property type="nucleotide sequence ID" value="NZ_QTJV01000006.1"/>
</dbReference>
<proteinExistence type="predicted"/>
<feature type="domain" description="Response regulatory" evidence="2">
    <location>
        <begin position="4"/>
        <end position="115"/>
    </location>
</feature>
<evidence type="ECO:0000256" key="1">
    <source>
        <dbReference type="PROSITE-ProRule" id="PRU00169"/>
    </source>
</evidence>
<organism evidence="4 5">
    <name type="scientific">Chitinophaga silvisoli</name>
    <dbReference type="NCBI Taxonomy" id="2291814"/>
    <lineage>
        <taxon>Bacteria</taxon>
        <taxon>Pseudomonadati</taxon>
        <taxon>Bacteroidota</taxon>
        <taxon>Chitinophagia</taxon>
        <taxon>Chitinophagales</taxon>
        <taxon>Chitinophagaceae</taxon>
        <taxon>Chitinophaga</taxon>
    </lineage>
</organism>
<dbReference type="InterPro" id="IPR001789">
    <property type="entry name" value="Sig_transdc_resp-reg_receiver"/>
</dbReference>
<evidence type="ECO:0000259" key="2">
    <source>
        <dbReference type="PROSITE" id="PS50110"/>
    </source>
</evidence>
<dbReference type="AlphaFoldDB" id="A0A3E1P1C7"/>
<accession>A0A3E1P1C7</accession>
<dbReference type="Pfam" id="PF00072">
    <property type="entry name" value="Response_reg"/>
    <property type="match status" value="1"/>
</dbReference>
<feature type="domain" description="HTH LytTR-type" evidence="3">
    <location>
        <begin position="138"/>
        <end position="212"/>
    </location>
</feature>
<dbReference type="OrthoDB" id="9787344at2"/>
<keyword evidence="1" id="KW-0597">Phosphoprotein</keyword>
<dbReference type="InterPro" id="IPR011006">
    <property type="entry name" value="CheY-like_superfamily"/>
</dbReference>
<dbReference type="InterPro" id="IPR046947">
    <property type="entry name" value="LytR-like"/>
</dbReference>
<dbReference type="PROSITE" id="PS50930">
    <property type="entry name" value="HTH_LYTTR"/>
    <property type="match status" value="1"/>
</dbReference>